<keyword evidence="4" id="KW-1185">Reference proteome</keyword>
<sequence>MRPGTRRISLDTGYLCSRHSPSAGRGLRRGIPAKASQEERMLLHRLELSSKRPRYNVERSPEQAPTQPPLTLERQEEVISVRHSPPPALPQPVPNHGLVMLQTAPQQFTTMPFHQSPGPLTSVFTPVNVLRSNALSIGIPPADWDRRNPRGINRGPVERDLTTSITGAAPPPRQTRSSSTLTAGTGTYPGADSHDKPSLRRHLKHHHPNYFAASFNGNWAKDDRIKLEDISFRTLSTVVEFTYADIFDWTPMRVEDEDAVGVIADRLDDLLDLLTAADRFIMPALTTQAEDELLRAGRSFIRIDNVLDIRTRAAEANAHHVMLGLEFDDEEWTSSFWNEGQSPINRYIGSQSAGPADQSSTAAAGDASRPRSCLQVLFGQVRPAFFLDEPWVHRQEPIGALNQFSMPTITLNDGATTDKTLSVTQPSVTSIGSGSSWSMEANKGVTYPSRLDDIMAGISF</sequence>
<organism evidence="3 4">
    <name type="scientific">Phialocephala subalpina</name>
    <dbReference type="NCBI Taxonomy" id="576137"/>
    <lineage>
        <taxon>Eukaryota</taxon>
        <taxon>Fungi</taxon>
        <taxon>Dikarya</taxon>
        <taxon>Ascomycota</taxon>
        <taxon>Pezizomycotina</taxon>
        <taxon>Leotiomycetes</taxon>
        <taxon>Helotiales</taxon>
        <taxon>Mollisiaceae</taxon>
        <taxon>Phialocephala</taxon>
        <taxon>Phialocephala fortinii species complex</taxon>
    </lineage>
</organism>
<dbReference type="InterPro" id="IPR011333">
    <property type="entry name" value="SKP1/BTB/POZ_sf"/>
</dbReference>
<feature type="compositionally biased region" description="Polar residues" evidence="1">
    <location>
        <begin position="174"/>
        <end position="185"/>
    </location>
</feature>
<dbReference type="Gene3D" id="3.30.710.10">
    <property type="entry name" value="Potassium Channel Kv1.1, Chain A"/>
    <property type="match status" value="1"/>
</dbReference>
<feature type="region of interest" description="Disordered" evidence="1">
    <location>
        <begin position="52"/>
        <end position="71"/>
    </location>
</feature>
<feature type="domain" description="BTB" evidence="2">
    <location>
        <begin position="209"/>
        <end position="293"/>
    </location>
</feature>
<dbReference type="InterPro" id="IPR000210">
    <property type="entry name" value="BTB/POZ_dom"/>
</dbReference>
<dbReference type="Proteomes" id="UP000184330">
    <property type="component" value="Unassembled WGS sequence"/>
</dbReference>
<feature type="compositionally biased region" description="Polar residues" evidence="1">
    <location>
        <begin position="347"/>
        <end position="362"/>
    </location>
</feature>
<feature type="region of interest" description="Disordered" evidence="1">
    <location>
        <begin position="1"/>
        <end position="30"/>
    </location>
</feature>
<protein>
    <recommendedName>
        <fullName evidence="2">BTB domain-containing protein</fullName>
    </recommendedName>
</protein>
<proteinExistence type="predicted"/>
<gene>
    <name evidence="3" type="ORF">PAC_15185</name>
</gene>
<evidence type="ECO:0000313" key="4">
    <source>
        <dbReference type="Proteomes" id="UP000184330"/>
    </source>
</evidence>
<dbReference type="AlphaFoldDB" id="A0A1L7XJQ6"/>
<reference evidence="3 4" key="1">
    <citation type="submission" date="2016-03" db="EMBL/GenBank/DDBJ databases">
        <authorList>
            <person name="Ploux O."/>
        </authorList>
    </citation>
    <scope>NUCLEOTIDE SEQUENCE [LARGE SCALE GENOMIC DNA]</scope>
    <source>
        <strain evidence="3 4">UAMH 11012</strain>
    </source>
</reference>
<feature type="compositionally biased region" description="Basic and acidic residues" evidence="1">
    <location>
        <begin position="52"/>
        <end position="61"/>
    </location>
</feature>
<name>A0A1L7XJQ6_9HELO</name>
<dbReference type="OrthoDB" id="10252171at2759"/>
<feature type="region of interest" description="Disordered" evidence="1">
    <location>
        <begin position="347"/>
        <end position="366"/>
    </location>
</feature>
<dbReference type="STRING" id="576137.A0A1L7XJQ6"/>
<dbReference type="EMBL" id="FJOG01000030">
    <property type="protein sequence ID" value="CZR65285.1"/>
    <property type="molecule type" value="Genomic_DNA"/>
</dbReference>
<feature type="region of interest" description="Disordered" evidence="1">
    <location>
        <begin position="146"/>
        <end position="200"/>
    </location>
</feature>
<dbReference type="SUPFAM" id="SSF54695">
    <property type="entry name" value="POZ domain"/>
    <property type="match status" value="1"/>
</dbReference>
<dbReference type="Pfam" id="PF00651">
    <property type="entry name" value="BTB"/>
    <property type="match status" value="1"/>
</dbReference>
<evidence type="ECO:0000313" key="3">
    <source>
        <dbReference type="EMBL" id="CZR65285.1"/>
    </source>
</evidence>
<evidence type="ECO:0000256" key="1">
    <source>
        <dbReference type="SAM" id="MobiDB-lite"/>
    </source>
</evidence>
<accession>A0A1L7XJQ6</accession>
<evidence type="ECO:0000259" key="2">
    <source>
        <dbReference type="Pfam" id="PF00651"/>
    </source>
</evidence>